<dbReference type="SUPFAM" id="SSF158446">
    <property type="entry name" value="IVS-encoded protein-like"/>
    <property type="match status" value="1"/>
</dbReference>
<dbReference type="InterPro" id="IPR036583">
    <property type="entry name" value="23S_rRNA_IVS_sf"/>
</dbReference>
<dbReference type="CDD" id="cd16377">
    <property type="entry name" value="23S_rRNA_IVP_like"/>
    <property type="match status" value="1"/>
</dbReference>
<dbReference type="NCBIfam" id="TIGR02436">
    <property type="entry name" value="four helix bundle protein"/>
    <property type="match status" value="1"/>
</dbReference>
<dbReference type="Gene3D" id="1.20.1440.60">
    <property type="entry name" value="23S rRNA-intervening sequence"/>
    <property type="match status" value="1"/>
</dbReference>
<reference evidence="2" key="1">
    <citation type="submission" date="2017-06" db="EMBL/GenBank/DDBJ databases">
        <authorList>
            <person name="Varghese N."/>
            <person name="Submissions S."/>
        </authorList>
    </citation>
    <scope>NUCLEOTIDE SEQUENCE [LARGE SCALE GENOMIC DNA]</scope>
    <source>
        <strain evidence="2">DSM 27993</strain>
    </source>
</reference>
<evidence type="ECO:0000313" key="1">
    <source>
        <dbReference type="EMBL" id="SNR70632.1"/>
    </source>
</evidence>
<dbReference type="PANTHER" id="PTHR38471:SF2">
    <property type="entry name" value="FOUR HELIX BUNDLE PROTEIN"/>
    <property type="match status" value="1"/>
</dbReference>
<dbReference type="EMBL" id="FZNX01000004">
    <property type="protein sequence ID" value="SNR70632.1"/>
    <property type="molecule type" value="Genomic_DNA"/>
</dbReference>
<sequence>MAFSYLLLAFNFSSLRNFRKYQVWELGHQITLDVYKLTTSFPKDEQYGLASQMRRASSSVPANIAEGCGRESEVEFKRFLVISNGSAAELEYFLILVNDLKLVSEIEINNLASKVDQLKRSLNKLISKINTTSK</sequence>
<accession>A0A238YI29</accession>
<dbReference type="InterPro" id="IPR012657">
    <property type="entry name" value="23S_rRNA-intervening_sequence"/>
</dbReference>
<organism evidence="1 2">
    <name type="scientific">Lutibacter flavus</name>
    <dbReference type="NCBI Taxonomy" id="691689"/>
    <lineage>
        <taxon>Bacteria</taxon>
        <taxon>Pseudomonadati</taxon>
        <taxon>Bacteroidota</taxon>
        <taxon>Flavobacteriia</taxon>
        <taxon>Flavobacteriales</taxon>
        <taxon>Flavobacteriaceae</taxon>
        <taxon>Lutibacter</taxon>
    </lineage>
</organism>
<evidence type="ECO:0000313" key="2">
    <source>
        <dbReference type="Proteomes" id="UP000198412"/>
    </source>
</evidence>
<name>A0A238YI29_9FLAO</name>
<dbReference type="AlphaFoldDB" id="A0A238YI29"/>
<dbReference type="Proteomes" id="UP000198412">
    <property type="component" value="Unassembled WGS sequence"/>
</dbReference>
<proteinExistence type="predicted"/>
<gene>
    <name evidence="1" type="ORF">SAMN04488111_2595</name>
</gene>
<dbReference type="Pfam" id="PF05635">
    <property type="entry name" value="23S_rRNA_IVP"/>
    <property type="match status" value="1"/>
</dbReference>
<protein>
    <submittedName>
        <fullName evidence="1">Four helix bundle protein</fullName>
    </submittedName>
</protein>
<dbReference type="PANTHER" id="PTHR38471">
    <property type="entry name" value="FOUR HELIX BUNDLE PROTEIN"/>
    <property type="match status" value="1"/>
</dbReference>
<keyword evidence="2" id="KW-1185">Reference proteome</keyword>